<dbReference type="InterPro" id="IPR036397">
    <property type="entry name" value="RNaseH_sf"/>
</dbReference>
<accession>A0ABT4H3Y9</accession>
<keyword evidence="2" id="KW-0175">Coiled coil</keyword>
<dbReference type="PANTHER" id="PTHR46889">
    <property type="entry name" value="TRANSPOSASE INSF FOR INSERTION SEQUENCE IS3B-RELATED"/>
    <property type="match status" value="1"/>
</dbReference>
<dbReference type="InterPro" id="IPR048020">
    <property type="entry name" value="Transpos_IS3"/>
</dbReference>
<dbReference type="InterPro" id="IPR050900">
    <property type="entry name" value="Transposase_IS3/IS150/IS904"/>
</dbReference>
<dbReference type="EMBL" id="JAMDNP010000058">
    <property type="protein sequence ID" value="MCY9763604.1"/>
    <property type="molecule type" value="Genomic_DNA"/>
</dbReference>
<dbReference type="Proteomes" id="UP001527181">
    <property type="component" value="Unassembled WGS sequence"/>
</dbReference>
<dbReference type="Pfam" id="PF00665">
    <property type="entry name" value="rve"/>
    <property type="match status" value="1"/>
</dbReference>
<evidence type="ECO:0000256" key="2">
    <source>
        <dbReference type="SAM" id="Coils"/>
    </source>
</evidence>
<keyword evidence="5" id="KW-1185">Reference proteome</keyword>
<dbReference type="InterPro" id="IPR025948">
    <property type="entry name" value="HTH-like_dom"/>
</dbReference>
<dbReference type="PANTHER" id="PTHR46889:SF4">
    <property type="entry name" value="TRANSPOSASE INSO FOR INSERTION SEQUENCE ELEMENT IS911B-RELATED"/>
    <property type="match status" value="1"/>
</dbReference>
<dbReference type="Pfam" id="PF13276">
    <property type="entry name" value="HTH_21"/>
    <property type="match status" value="1"/>
</dbReference>
<dbReference type="InterPro" id="IPR001584">
    <property type="entry name" value="Integrase_cat-core"/>
</dbReference>
<dbReference type="NCBIfam" id="NF033516">
    <property type="entry name" value="transpos_IS3"/>
    <property type="match status" value="1"/>
</dbReference>
<dbReference type="SUPFAM" id="SSF53098">
    <property type="entry name" value="Ribonuclease H-like"/>
    <property type="match status" value="1"/>
</dbReference>
<dbReference type="SUPFAM" id="SSF46689">
    <property type="entry name" value="Homeodomain-like"/>
    <property type="match status" value="1"/>
</dbReference>
<organism evidence="4 5">
    <name type="scientific">Paenibacillus alvei</name>
    <name type="common">Bacillus alvei</name>
    <dbReference type="NCBI Taxonomy" id="44250"/>
    <lineage>
        <taxon>Bacteria</taxon>
        <taxon>Bacillati</taxon>
        <taxon>Bacillota</taxon>
        <taxon>Bacilli</taxon>
        <taxon>Bacillales</taxon>
        <taxon>Paenibacillaceae</taxon>
        <taxon>Paenibacillus</taxon>
    </lineage>
</organism>
<evidence type="ECO:0000259" key="3">
    <source>
        <dbReference type="PROSITE" id="PS50994"/>
    </source>
</evidence>
<evidence type="ECO:0000313" key="5">
    <source>
        <dbReference type="Proteomes" id="UP001527181"/>
    </source>
</evidence>
<feature type="domain" description="Integrase catalytic" evidence="3">
    <location>
        <begin position="276"/>
        <end position="441"/>
    </location>
</feature>
<evidence type="ECO:0000256" key="1">
    <source>
        <dbReference type="ARBA" id="ARBA00002286"/>
    </source>
</evidence>
<dbReference type="InterPro" id="IPR009057">
    <property type="entry name" value="Homeodomain-like_sf"/>
</dbReference>
<feature type="coiled-coil region" evidence="2">
    <location>
        <begin position="102"/>
        <end position="129"/>
    </location>
</feature>
<dbReference type="InterPro" id="IPR012337">
    <property type="entry name" value="RNaseH-like_sf"/>
</dbReference>
<gene>
    <name evidence="4" type="ORF">M5X12_24145</name>
</gene>
<comment type="caution">
    <text evidence="4">The sequence shown here is derived from an EMBL/GenBank/DDBJ whole genome shotgun (WGS) entry which is preliminary data.</text>
</comment>
<reference evidence="4 5" key="1">
    <citation type="submission" date="2022-05" db="EMBL/GenBank/DDBJ databases">
        <title>Genome Sequencing of Bee-Associated Microbes.</title>
        <authorList>
            <person name="Dunlap C."/>
        </authorList>
    </citation>
    <scope>NUCLEOTIDE SEQUENCE [LARGE SCALE GENOMIC DNA]</scope>
    <source>
        <strain evidence="4 5">NRRL B-04010</strain>
    </source>
</reference>
<proteinExistence type="predicted"/>
<dbReference type="RefSeq" id="WP_268600570.1">
    <property type="nucleotide sequence ID" value="NZ_JAMDNP010000058.1"/>
</dbReference>
<dbReference type="Pfam" id="PF13333">
    <property type="entry name" value="rve_2"/>
    <property type="match status" value="1"/>
</dbReference>
<comment type="function">
    <text evidence="1">Involved in the transposition of the insertion sequence.</text>
</comment>
<dbReference type="PROSITE" id="PS50994">
    <property type="entry name" value="INTEGRASE"/>
    <property type="match status" value="1"/>
</dbReference>
<protein>
    <submittedName>
        <fullName evidence="4">IS3 family transposase</fullName>
    </submittedName>
</protein>
<evidence type="ECO:0000313" key="4">
    <source>
        <dbReference type="EMBL" id="MCY9763604.1"/>
    </source>
</evidence>
<name>A0ABT4H3Y9_PAEAL</name>
<sequence length="443" mass="51768">MSMRYSELQIKKLEENPNVMRVSETNISFTPTFKLAAVKAYKAGKTPKDIFLEAGFDLDMLSLRKPKESLKRWRSIYVAHGEAGLLEERRGKGSSGRPSSKELSVEEKLRRAEAKIKLLEIENEFLKKQKGTRKAGEARQTLSTSLCFELINRIIRQYNIKGLTRHLCSFAKVSVSGYYRWLSAEGARKQKEEADERFLLLIKTHFDRLNGKAGALVIKMYLENMDNVVMNHKKIRRLMRKYNLIAKVRRANPYRKVAQATQEHKTYANLIKRQFNQAEPEKVLLTDITYLKYNHGQQWGYLSCVKDGSTNEILAHYLSTSLELALVNRTLDKLLERLDGNIHPEAILHSDQGMHYTHPEFQKRVSETGFRQSMSRRGNCYDNAPMESFFGHMKDELEYKDCTSIDELRHRVNEYIHFYNTERYQWTLKKITPNEYRNHLLVA</sequence>
<dbReference type="Gene3D" id="3.30.420.10">
    <property type="entry name" value="Ribonuclease H-like superfamily/Ribonuclease H"/>
    <property type="match status" value="1"/>
</dbReference>